<accession>A0A8R1U4F5</accession>
<reference evidence="3" key="1">
    <citation type="journal article" date="2008" name="Nat. Genet.">
        <title>The Pristionchus pacificus genome provides a unique perspective on nematode lifestyle and parasitism.</title>
        <authorList>
            <person name="Dieterich C."/>
            <person name="Clifton S.W."/>
            <person name="Schuster L.N."/>
            <person name="Chinwalla A."/>
            <person name="Delehaunty K."/>
            <person name="Dinkelacker I."/>
            <person name="Fulton L."/>
            <person name="Fulton R."/>
            <person name="Godfrey J."/>
            <person name="Minx P."/>
            <person name="Mitreva M."/>
            <person name="Roeseler W."/>
            <person name="Tian H."/>
            <person name="Witte H."/>
            <person name="Yang S.P."/>
            <person name="Wilson R.K."/>
            <person name="Sommer R.J."/>
        </authorList>
    </citation>
    <scope>NUCLEOTIDE SEQUENCE [LARGE SCALE GENOMIC DNA]</scope>
    <source>
        <strain evidence="3">PS312</strain>
    </source>
</reference>
<dbReference type="EnsemblMetazoa" id="PPA04453.1">
    <property type="protein sequence ID" value="PPA04453.1"/>
    <property type="gene ID" value="WBGene00094007"/>
</dbReference>
<evidence type="ECO:0000313" key="2">
    <source>
        <dbReference type="EnsemblMetazoa" id="PPA04453.1"/>
    </source>
</evidence>
<keyword evidence="3" id="KW-1185">Reference proteome</keyword>
<feature type="region of interest" description="Disordered" evidence="1">
    <location>
        <begin position="1"/>
        <end position="27"/>
    </location>
</feature>
<name>A0A2A6C6F0_PRIPA</name>
<dbReference type="Proteomes" id="UP000005239">
    <property type="component" value="Unassembled WGS sequence"/>
</dbReference>
<dbReference type="OrthoDB" id="5858596at2759"/>
<reference evidence="2" key="2">
    <citation type="submission" date="2022-06" db="UniProtKB">
        <authorList>
            <consortium name="EnsemblMetazoa"/>
        </authorList>
    </citation>
    <scope>IDENTIFICATION</scope>
    <source>
        <strain evidence="2">PS312</strain>
    </source>
</reference>
<accession>A0A2A6C6F0</accession>
<organism evidence="2 3">
    <name type="scientific">Pristionchus pacificus</name>
    <name type="common">Parasitic nematode worm</name>
    <dbReference type="NCBI Taxonomy" id="54126"/>
    <lineage>
        <taxon>Eukaryota</taxon>
        <taxon>Metazoa</taxon>
        <taxon>Ecdysozoa</taxon>
        <taxon>Nematoda</taxon>
        <taxon>Chromadorea</taxon>
        <taxon>Rhabditida</taxon>
        <taxon>Rhabditina</taxon>
        <taxon>Diplogasteromorpha</taxon>
        <taxon>Diplogasteroidea</taxon>
        <taxon>Neodiplogasteridae</taxon>
        <taxon>Pristionchus</taxon>
    </lineage>
</organism>
<evidence type="ECO:0000256" key="1">
    <source>
        <dbReference type="SAM" id="MobiDB-lite"/>
    </source>
</evidence>
<sequence>MGICSSAEVYPESSQSNSQPEKGGAPQPMLLLTEEEKGLLVKHFRATLIEQRPDIYHKTMLLCINASPKMNEIIACQQYCMRDLTQWPKLNKIFTLPTSSTASNRTFSTYGDSIDAQMHRLTMDSAEEKAGFLKAMSMLNEFIVDALYTSFNEEKKLRVSAASTPAPV</sequence>
<protein>
    <submittedName>
        <fullName evidence="2">Uncharacterized protein</fullName>
    </submittedName>
</protein>
<proteinExistence type="predicted"/>
<evidence type="ECO:0000313" key="3">
    <source>
        <dbReference type="Proteomes" id="UP000005239"/>
    </source>
</evidence>
<dbReference type="AlphaFoldDB" id="A0A2A6C6F0"/>
<gene>
    <name evidence="2" type="primary">WBGene00094007</name>
</gene>